<keyword evidence="3" id="KW-1185">Reference proteome</keyword>
<feature type="region of interest" description="Disordered" evidence="1">
    <location>
        <begin position="257"/>
        <end position="374"/>
    </location>
</feature>
<feature type="compositionally biased region" description="Polar residues" evidence="1">
    <location>
        <begin position="337"/>
        <end position="346"/>
    </location>
</feature>
<dbReference type="GO" id="GO:0032588">
    <property type="term" value="C:trans-Golgi network membrane"/>
    <property type="evidence" value="ECO:0007669"/>
    <property type="project" value="InterPro"/>
</dbReference>
<dbReference type="OrthoDB" id="5917212at2759"/>
<feature type="region of interest" description="Disordered" evidence="1">
    <location>
        <begin position="153"/>
        <end position="187"/>
    </location>
</feature>
<feature type="compositionally biased region" description="Polar residues" evidence="1">
    <location>
        <begin position="441"/>
        <end position="452"/>
    </location>
</feature>
<proteinExistence type="predicted"/>
<sequence>MSNVIPMLSASPPPMEETSFDTSWGDDDFGDFSSAPNPLPQSAQPDISNHSELDKNSVPVATPPATNVVNSLMKEVPGIMGNSEFVTMNTVNDAISQEGNWGDFSDEQNGNIDNDDLSMKRNGDFSHTFINEEEATVTNKISIEALNCKADAQESTSQDSVTDSGLFSDTSAAGKSDGDEIPNCENEKFSDFQSVPNLGIAKSDTGESLATLSPDKESSNVESAILENADVAITGKNNDNDEVIPKSVNTEFIRTECEPNEEESLSGNEQSSDEQSAIVKDDCIGKSESNPAITATFQVEESSKTASTDSEHTNASGNDEASIEASINSDFKPDNAVNESGTSQENIDFDLKYQSSDNENENIKGSLEVSDSQLEDLKTDDLDDFQDAHSINNVDGIEQVTTPDVSALKEDNASETLNDDVDDFADFSSAPAMTDTDVSKAETSNVSESVPTVENKENDSLNSLQKVQSTFPEKLSGDESEEESDDFGDFGSSTFHAVDSLPDFRPRPNSISETNIDENDEEEFAPFDSNQDFKAEKSSETGDDDGFANFETAAKPKDDDDDDEFANFEMAAKSKEDDDDGFANFETAAKPNDDANDGFANFESALDKPREGFAKFETTPATTSSGWANQETISNNEGFTAKFDEDDDDDFGDFGDFESTEQSAPKIQPKIVETPSINQKTSQQIKGRVEQSFPLNNEDSVQQITIDFLKAWLEKESEKIEKTIEGVGRSKSVKNVKVELNVWNNMKDIDTTNALLYHWSHSASRKIMLKALQIDTRNMLVGHKKPAVPVFASGLGLLEPSKGPSEPTKLEEPMMPALVDTSKVESAPATEEVCPPIQFDWSTSGLTNPLDAHMLDLDFFSQTTSNLASKSALEKEFLNDLDSPKPEPSKLQPLENILANLNNPGTTTFSTVPSQVKVDEKLSKEANSVLVGLPNLAFMQAKVLMFPLKGQMD</sequence>
<feature type="compositionally biased region" description="Polar residues" evidence="1">
    <location>
        <begin position="287"/>
        <end position="329"/>
    </location>
</feature>
<dbReference type="InterPro" id="IPR046359">
    <property type="entry name" value="Aftin-like"/>
</dbReference>
<dbReference type="InterPro" id="IPR029205">
    <property type="entry name" value="Clathrin-bd"/>
</dbReference>
<feature type="compositionally biased region" description="Basic and acidic residues" evidence="1">
    <location>
        <begin position="531"/>
        <end position="540"/>
    </location>
</feature>
<dbReference type="GO" id="GO:0030121">
    <property type="term" value="C:AP-1 adaptor complex"/>
    <property type="evidence" value="ECO:0007669"/>
    <property type="project" value="TreeGrafter"/>
</dbReference>
<feature type="compositionally biased region" description="Polar residues" evidence="1">
    <location>
        <begin position="460"/>
        <end position="471"/>
    </location>
</feature>
<evidence type="ECO:0000313" key="2">
    <source>
        <dbReference type="EMBL" id="CAH1792005.1"/>
    </source>
</evidence>
<gene>
    <name evidence="2" type="ORF">OFUS_LOCUS17031</name>
</gene>
<reference evidence="2" key="1">
    <citation type="submission" date="2022-03" db="EMBL/GenBank/DDBJ databases">
        <authorList>
            <person name="Martin C."/>
        </authorList>
    </citation>
    <scope>NUCLEOTIDE SEQUENCE</scope>
</reference>
<dbReference type="PANTHER" id="PTHR16156">
    <property type="entry name" value="AFTIPHILIN A-RELATED"/>
    <property type="match status" value="1"/>
</dbReference>
<feature type="compositionally biased region" description="Acidic residues" evidence="1">
    <location>
        <begin position="515"/>
        <end position="525"/>
    </location>
</feature>
<organism evidence="2 3">
    <name type="scientific">Owenia fusiformis</name>
    <name type="common">Polychaete worm</name>
    <dbReference type="NCBI Taxonomy" id="6347"/>
    <lineage>
        <taxon>Eukaryota</taxon>
        <taxon>Metazoa</taxon>
        <taxon>Spiralia</taxon>
        <taxon>Lophotrochozoa</taxon>
        <taxon>Annelida</taxon>
        <taxon>Polychaeta</taxon>
        <taxon>Sedentaria</taxon>
        <taxon>Canalipalpata</taxon>
        <taxon>Sabellida</taxon>
        <taxon>Oweniida</taxon>
        <taxon>Oweniidae</taxon>
        <taxon>Owenia</taxon>
    </lineage>
</organism>
<feature type="region of interest" description="Disordered" evidence="1">
    <location>
        <begin position="387"/>
        <end position="601"/>
    </location>
</feature>
<name>A0A8J1U360_OWEFU</name>
<dbReference type="PANTHER" id="PTHR16156:SF10">
    <property type="entry name" value="AFTIPHILIN-RELATED"/>
    <property type="match status" value="1"/>
</dbReference>
<feature type="compositionally biased region" description="Polar residues" evidence="1">
    <location>
        <begin position="153"/>
        <end position="173"/>
    </location>
</feature>
<accession>A0A8J1U360</accession>
<comment type="caution">
    <text evidence="2">The sequence shown here is derived from an EMBL/GenBank/DDBJ whole genome shotgun (WGS) entry which is preliminary data.</text>
</comment>
<feature type="region of interest" description="Disordered" evidence="1">
    <location>
        <begin position="1"/>
        <end position="63"/>
    </location>
</feature>
<feature type="compositionally biased region" description="Acidic residues" evidence="1">
    <location>
        <begin position="478"/>
        <end position="488"/>
    </location>
</feature>
<dbReference type="AlphaFoldDB" id="A0A8J1U360"/>
<dbReference type="Proteomes" id="UP000749559">
    <property type="component" value="Unassembled WGS sequence"/>
</dbReference>
<feature type="compositionally biased region" description="Polar residues" evidence="1">
    <location>
        <begin position="265"/>
        <end position="275"/>
    </location>
</feature>
<feature type="region of interest" description="Disordered" evidence="1">
    <location>
        <begin position="99"/>
        <end position="118"/>
    </location>
</feature>
<evidence type="ECO:0000256" key="1">
    <source>
        <dbReference type="SAM" id="MobiDB-lite"/>
    </source>
</evidence>
<dbReference type="EMBL" id="CAIIXF020000008">
    <property type="protein sequence ID" value="CAH1792005.1"/>
    <property type="molecule type" value="Genomic_DNA"/>
</dbReference>
<dbReference type="GO" id="GO:0030276">
    <property type="term" value="F:clathrin binding"/>
    <property type="evidence" value="ECO:0007669"/>
    <property type="project" value="InterPro"/>
</dbReference>
<protein>
    <submittedName>
        <fullName evidence="2">Uncharacterized protein</fullName>
    </submittedName>
</protein>
<dbReference type="Pfam" id="PF15045">
    <property type="entry name" value="Clathrin_bdg"/>
    <property type="match status" value="1"/>
</dbReference>
<feature type="compositionally biased region" description="Polar residues" evidence="1">
    <location>
        <begin position="389"/>
        <end position="404"/>
    </location>
</feature>
<evidence type="ECO:0000313" key="3">
    <source>
        <dbReference type="Proteomes" id="UP000749559"/>
    </source>
</evidence>